<gene>
    <name evidence="1" type="ORF">B6A10_11815</name>
</gene>
<protein>
    <submittedName>
        <fullName evidence="1">Uncharacterized protein</fullName>
    </submittedName>
</protein>
<dbReference type="Proteomes" id="UP000661715">
    <property type="component" value="Unassembled WGS sequence"/>
</dbReference>
<evidence type="ECO:0000313" key="1">
    <source>
        <dbReference type="EMBL" id="MBD0725869.1"/>
    </source>
</evidence>
<dbReference type="EMBL" id="NASZ01000018">
    <property type="protein sequence ID" value="MBD0725869.1"/>
    <property type="molecule type" value="Genomic_DNA"/>
</dbReference>
<name>A0ABR7UVC3_9FLAO</name>
<accession>A0ABR7UVC3</accession>
<proteinExistence type="predicted"/>
<keyword evidence="2" id="KW-1185">Reference proteome</keyword>
<organism evidence="1 2">
    <name type="scientific">Flavobacterium pokkalii</name>
    <dbReference type="NCBI Taxonomy" id="1940408"/>
    <lineage>
        <taxon>Bacteria</taxon>
        <taxon>Pseudomonadati</taxon>
        <taxon>Bacteroidota</taxon>
        <taxon>Flavobacteriia</taxon>
        <taxon>Flavobacteriales</taxon>
        <taxon>Flavobacteriaceae</taxon>
        <taxon>Flavobacterium</taxon>
    </lineage>
</organism>
<sequence length="264" mass="31061">MKFRNPYYIVPPGSAKQILSHPFLKSGVTELAIFQEHRYAFFYWLKWTRENTNGKPPCLVSLDWHQDLCYPCEKEKKWLSKLDQSNDGEVALFSWAKLAGNNDGHILSAAYLNIIGDIYVHCRQGTFESNWEDEELIDINGNKHIIRKFKTHKELEDYLIASNETKVYFDIDLDFFTLNNPYNGKGKKFTYMKKEEIQNILSIDNPLTKWIFERLCGFTIATEPEHCGGLLKSNKLLDIINRIYFKPSIYSENCDWKHKKDNKR</sequence>
<evidence type="ECO:0000313" key="2">
    <source>
        <dbReference type="Proteomes" id="UP000661715"/>
    </source>
</evidence>
<reference evidence="1 2" key="1">
    <citation type="journal article" date="2020" name="Microbiol. Res.">
        <title>Flavobacterium pokkalii sp. nov., a novel plant growth promoting native rhizobacteria isolated from pokkali rice grown in coastal saline affected agricultural regions of southern India, Kerala.</title>
        <authorList>
            <person name="Menon R.R."/>
            <person name="Kumari S."/>
            <person name="Viver T."/>
            <person name="Rameshkumar N."/>
        </authorList>
    </citation>
    <scope>NUCLEOTIDE SEQUENCE [LARGE SCALE GENOMIC DNA]</scope>
    <source>
        <strain evidence="1 2">L1I52</strain>
    </source>
</reference>
<dbReference type="RefSeq" id="WP_188221030.1">
    <property type="nucleotide sequence ID" value="NZ_NASZ01000018.1"/>
</dbReference>
<comment type="caution">
    <text evidence="1">The sequence shown here is derived from an EMBL/GenBank/DDBJ whole genome shotgun (WGS) entry which is preliminary data.</text>
</comment>